<evidence type="ECO:0000256" key="1">
    <source>
        <dbReference type="ARBA" id="ARBA00005820"/>
    </source>
</evidence>
<reference evidence="10" key="1">
    <citation type="submission" date="2016-10" db="EMBL/GenBank/DDBJ databases">
        <authorList>
            <person name="Varghese N."/>
        </authorList>
    </citation>
    <scope>NUCLEOTIDE SEQUENCE [LARGE SCALE GENOMIC DNA]</scope>
    <source>
        <strain evidence="10">DSM 45096 / BCRC 16803 / CGMCC 4.1857 / CIP 109030 / JCM 12277 / KCTC 19219 / NBRC 100920 / 33214</strain>
    </source>
</reference>
<dbReference type="InterPro" id="IPR036388">
    <property type="entry name" value="WH-like_DNA-bd_sf"/>
</dbReference>
<dbReference type="Gene3D" id="3.40.50.300">
    <property type="entry name" value="P-loop containing nucleotide triphosphate hydrolases"/>
    <property type="match status" value="1"/>
</dbReference>
<keyword evidence="10" id="KW-1185">Reference proteome</keyword>
<evidence type="ECO:0000313" key="10">
    <source>
        <dbReference type="Proteomes" id="UP000183015"/>
    </source>
</evidence>
<dbReference type="STRING" id="235985.SAMN05414137_13910"/>
<dbReference type="Proteomes" id="UP000183015">
    <property type="component" value="Unassembled WGS sequence"/>
</dbReference>
<accession>A0A1H8A0U2</accession>
<dbReference type="Gene3D" id="1.10.10.10">
    <property type="entry name" value="Winged helix-like DNA-binding domain superfamily/Winged helix DNA-binding domain"/>
    <property type="match status" value="2"/>
</dbReference>
<protein>
    <submittedName>
        <fullName evidence="9">DNA-binding transcriptional activator of the SARP family</fullName>
    </submittedName>
</protein>
<dbReference type="SUPFAM" id="SSF52540">
    <property type="entry name" value="P-loop containing nucleoside triphosphate hydrolases"/>
    <property type="match status" value="1"/>
</dbReference>
<evidence type="ECO:0000313" key="9">
    <source>
        <dbReference type="EMBL" id="SEM63409.1"/>
    </source>
</evidence>
<evidence type="ECO:0000256" key="5">
    <source>
        <dbReference type="ARBA" id="ARBA00023163"/>
    </source>
</evidence>
<organism evidence="9 10">
    <name type="scientific">Streptacidiphilus jiangxiensis</name>
    <dbReference type="NCBI Taxonomy" id="235985"/>
    <lineage>
        <taxon>Bacteria</taxon>
        <taxon>Bacillati</taxon>
        <taxon>Actinomycetota</taxon>
        <taxon>Actinomycetes</taxon>
        <taxon>Kitasatosporales</taxon>
        <taxon>Streptomycetaceae</taxon>
        <taxon>Streptacidiphilus</taxon>
    </lineage>
</organism>
<dbReference type="GO" id="GO:0000160">
    <property type="term" value="P:phosphorelay signal transduction system"/>
    <property type="evidence" value="ECO:0007669"/>
    <property type="project" value="UniProtKB-KW"/>
</dbReference>
<sequence>MALSIRLLGGLSVSRDGVALPLPGQRQRCLLAVLLLHHGRTLSRANLAAWAWPEDPPATVDRQIANYVSGLRRTLAPLGETVTLSSRSARFGAVLQADVLDVDRFGSLVENARTARAGHEHEIAAAHLHQALALWRDPPLDGLDTPYLRDRAAQLTLRHRDAVLLLARIEEEAGRLPAVLEPLRGLAAQRPQDEGVAVALVRALAACGEGVEAAEAAARATAALIADGHTPGPALRQAHSDALAGRATAPERRPEAAGSGRRGGPGPDNRRGPGPSPRQLPPDTGAFTGRSDEVARVVRLAERSGDGARAAVPAVCAIDGMGGVGKTSLALHCAHRLADRYPDGQLCLELHTHSAGVPPRGTAEALGLALSCLGFPPHAIPPGPDARAAAYRAALAGTRTLIVLDDVADEAQVRALLPGSAGCLVLVTSRRRLNGLDEADPLSLESLPAPDAMALFRATAGRELRTAEEALLAETVELCGRLPLAVRIAASLLRHRRAWRLGDVLAELHTRQGDLEAFDDGSRNLAATFELSYRSLTPDQRTLFRRLGLVPGPDIDVHGAAALLAVPPGPVRRGLRELADRHLLAETAPDRFRLHDLLRDYARGRSRAEDDPAVCEAALDGLFDHYERAARAAGHRLRMVPGGEPPEARRSWAGGPEAADFGTGGPEAGGPEAGGPEAGGPVRSSAPARTRKPGWPQRSRTWSRRPGTPRPGKIRDTPSASRSPSRPTCTTTVPGPARWSC</sequence>
<dbReference type="PRINTS" id="PR00364">
    <property type="entry name" value="DISEASERSIST"/>
</dbReference>
<dbReference type="GO" id="GO:0043531">
    <property type="term" value="F:ADP binding"/>
    <property type="evidence" value="ECO:0007669"/>
    <property type="project" value="InterPro"/>
</dbReference>
<dbReference type="Pfam" id="PF00486">
    <property type="entry name" value="Trans_reg_C"/>
    <property type="match status" value="1"/>
</dbReference>
<evidence type="ECO:0000256" key="4">
    <source>
        <dbReference type="ARBA" id="ARBA00023125"/>
    </source>
</evidence>
<dbReference type="SUPFAM" id="SSF46894">
    <property type="entry name" value="C-terminal effector domain of the bipartite response regulators"/>
    <property type="match status" value="1"/>
</dbReference>
<dbReference type="InterPro" id="IPR011990">
    <property type="entry name" value="TPR-like_helical_dom_sf"/>
</dbReference>
<dbReference type="InterPro" id="IPR005158">
    <property type="entry name" value="BTAD"/>
</dbReference>
<comment type="similarity">
    <text evidence="1">Belongs to the AfsR/DnrI/RedD regulatory family.</text>
</comment>
<dbReference type="Pfam" id="PF03704">
    <property type="entry name" value="BTAD"/>
    <property type="match status" value="1"/>
</dbReference>
<keyword evidence="3" id="KW-0805">Transcription regulation</keyword>
<dbReference type="InterPro" id="IPR027417">
    <property type="entry name" value="P-loop_NTPase"/>
</dbReference>
<keyword evidence="2" id="KW-0902">Two-component regulatory system</keyword>
<dbReference type="PANTHER" id="PTHR35807:SF1">
    <property type="entry name" value="TRANSCRIPTIONAL REGULATOR REDD"/>
    <property type="match status" value="1"/>
</dbReference>
<feature type="region of interest" description="Disordered" evidence="6">
    <location>
        <begin position="231"/>
        <end position="292"/>
    </location>
</feature>
<dbReference type="GO" id="GO:0006355">
    <property type="term" value="P:regulation of DNA-templated transcription"/>
    <property type="evidence" value="ECO:0007669"/>
    <property type="project" value="InterPro"/>
</dbReference>
<dbReference type="RefSeq" id="WP_052438529.1">
    <property type="nucleotide sequence ID" value="NZ_BBPN01000008.1"/>
</dbReference>
<feature type="region of interest" description="Disordered" evidence="6">
    <location>
        <begin position="637"/>
        <end position="741"/>
    </location>
</feature>
<dbReference type="AlphaFoldDB" id="A0A1H8A0U2"/>
<feature type="compositionally biased region" description="Low complexity" evidence="6">
    <location>
        <begin position="717"/>
        <end position="734"/>
    </location>
</feature>
<evidence type="ECO:0000259" key="8">
    <source>
        <dbReference type="SMART" id="SM01043"/>
    </source>
</evidence>
<dbReference type="PANTHER" id="PTHR35807">
    <property type="entry name" value="TRANSCRIPTIONAL REGULATOR REDD-RELATED"/>
    <property type="match status" value="1"/>
</dbReference>
<name>A0A1H8A0U2_STRJI</name>
<dbReference type="SUPFAM" id="SSF48452">
    <property type="entry name" value="TPR-like"/>
    <property type="match status" value="1"/>
</dbReference>
<gene>
    <name evidence="9" type="ORF">SAMN05414137_13910</name>
</gene>
<keyword evidence="4 9" id="KW-0238">DNA-binding</keyword>
<dbReference type="Gene3D" id="1.25.40.10">
    <property type="entry name" value="Tetratricopeptide repeat domain"/>
    <property type="match status" value="1"/>
</dbReference>
<keyword evidence="5" id="KW-0804">Transcription</keyword>
<dbReference type="InterPro" id="IPR051677">
    <property type="entry name" value="AfsR-DnrI-RedD_regulator"/>
</dbReference>
<evidence type="ECO:0000259" key="7">
    <source>
        <dbReference type="SMART" id="SM00862"/>
    </source>
</evidence>
<evidence type="ECO:0000256" key="3">
    <source>
        <dbReference type="ARBA" id="ARBA00023015"/>
    </source>
</evidence>
<dbReference type="InterPro" id="IPR016032">
    <property type="entry name" value="Sig_transdc_resp-reg_C-effctor"/>
</dbReference>
<dbReference type="eggNOG" id="COG3629">
    <property type="taxonomic scope" value="Bacteria"/>
</dbReference>
<feature type="domain" description="OmpR/PhoB-type" evidence="7">
    <location>
        <begin position="17"/>
        <end position="91"/>
    </location>
</feature>
<evidence type="ECO:0000256" key="2">
    <source>
        <dbReference type="ARBA" id="ARBA00023012"/>
    </source>
</evidence>
<dbReference type="SMART" id="SM00862">
    <property type="entry name" value="Trans_reg_C"/>
    <property type="match status" value="1"/>
</dbReference>
<dbReference type="SMART" id="SM01043">
    <property type="entry name" value="BTAD"/>
    <property type="match status" value="1"/>
</dbReference>
<dbReference type="eggNOG" id="COG3903">
    <property type="taxonomic scope" value="Bacteria"/>
</dbReference>
<dbReference type="InterPro" id="IPR001867">
    <property type="entry name" value="OmpR/PhoB-type_DNA-bd"/>
</dbReference>
<proteinExistence type="inferred from homology"/>
<evidence type="ECO:0000256" key="6">
    <source>
        <dbReference type="SAM" id="MobiDB-lite"/>
    </source>
</evidence>
<dbReference type="GO" id="GO:0003677">
    <property type="term" value="F:DNA binding"/>
    <property type="evidence" value="ECO:0007669"/>
    <property type="project" value="UniProtKB-KW"/>
</dbReference>
<feature type="domain" description="Bacterial transcriptional activator" evidence="8">
    <location>
        <begin position="100"/>
        <end position="243"/>
    </location>
</feature>
<dbReference type="EMBL" id="FOAZ01000039">
    <property type="protein sequence ID" value="SEM63409.1"/>
    <property type="molecule type" value="Genomic_DNA"/>
</dbReference>
<feature type="compositionally biased region" description="Gly residues" evidence="6">
    <location>
        <begin position="662"/>
        <end position="678"/>
    </location>
</feature>